<dbReference type="GO" id="GO:0003700">
    <property type="term" value="F:DNA-binding transcription factor activity"/>
    <property type="evidence" value="ECO:0007669"/>
    <property type="project" value="InterPro"/>
</dbReference>
<evidence type="ECO:0000256" key="2">
    <source>
        <dbReference type="ARBA" id="ARBA00023125"/>
    </source>
</evidence>
<evidence type="ECO:0000313" key="5">
    <source>
        <dbReference type="EMBL" id="KNH00966.1"/>
    </source>
</evidence>
<dbReference type="InterPro" id="IPR009061">
    <property type="entry name" value="DNA-bd_dom_put_sf"/>
</dbReference>
<dbReference type="STRING" id="1306953.J121_1593"/>
<evidence type="ECO:0000256" key="3">
    <source>
        <dbReference type="ARBA" id="ARBA00023163"/>
    </source>
</evidence>
<dbReference type="Proteomes" id="UP000037446">
    <property type="component" value="Unassembled WGS sequence"/>
</dbReference>
<sequence length="136" mass="15094">MIKRGELANRSGCNLETIRYYEKIGLLKPPERTASGHRLYSRDDQARLGFILRGRDLGFSIGELKSLLTLVDSHDYSCGEVLELTDGHLASVRQKIIDLKKLERTLADVSAQCDGGDVPECPIIDALYGHKVVVPN</sequence>
<organism evidence="5 6">
    <name type="scientific">Qipengyuania citrea LAMA 915</name>
    <dbReference type="NCBI Taxonomy" id="1306953"/>
    <lineage>
        <taxon>Bacteria</taxon>
        <taxon>Pseudomonadati</taxon>
        <taxon>Pseudomonadota</taxon>
        <taxon>Alphaproteobacteria</taxon>
        <taxon>Sphingomonadales</taxon>
        <taxon>Erythrobacteraceae</taxon>
        <taxon>Qipengyuania</taxon>
    </lineage>
</organism>
<dbReference type="PROSITE" id="PS00552">
    <property type="entry name" value="HTH_MERR_1"/>
    <property type="match status" value="1"/>
</dbReference>
<dbReference type="Pfam" id="PF09278">
    <property type="entry name" value="MerR-DNA-bind"/>
    <property type="match status" value="1"/>
</dbReference>
<keyword evidence="2" id="KW-0238">DNA-binding</keyword>
<dbReference type="PRINTS" id="PR00040">
    <property type="entry name" value="HTHMERR"/>
</dbReference>
<protein>
    <submittedName>
        <fullName evidence="5">Heavy metal resistance transcriptional regulator HmrR</fullName>
    </submittedName>
</protein>
<gene>
    <name evidence="5" type="ORF">J121_1593</name>
</gene>
<dbReference type="AlphaFoldDB" id="A0A0L1KAM0"/>
<dbReference type="SMART" id="SM00422">
    <property type="entry name" value="HTH_MERR"/>
    <property type="match status" value="1"/>
</dbReference>
<comment type="caution">
    <text evidence="5">The sequence shown here is derived from an EMBL/GenBank/DDBJ whole genome shotgun (WGS) entry which is preliminary data.</text>
</comment>
<dbReference type="InterPro" id="IPR047057">
    <property type="entry name" value="MerR_fam"/>
</dbReference>
<dbReference type="PROSITE" id="PS50937">
    <property type="entry name" value="HTH_MERR_2"/>
    <property type="match status" value="1"/>
</dbReference>
<keyword evidence="1" id="KW-0805">Transcription regulation</keyword>
<dbReference type="PANTHER" id="PTHR30204:SF92">
    <property type="entry name" value="HTH-TYPE TRANSCRIPTIONAL REGULATOR ZNTR"/>
    <property type="match status" value="1"/>
</dbReference>
<keyword evidence="3" id="KW-0804">Transcription</keyword>
<dbReference type="GO" id="GO:0003677">
    <property type="term" value="F:DNA binding"/>
    <property type="evidence" value="ECO:0007669"/>
    <property type="project" value="UniProtKB-KW"/>
</dbReference>
<dbReference type="SUPFAM" id="SSF46955">
    <property type="entry name" value="Putative DNA-binding domain"/>
    <property type="match status" value="1"/>
</dbReference>
<dbReference type="InterPro" id="IPR000551">
    <property type="entry name" value="MerR-type_HTH_dom"/>
</dbReference>
<dbReference type="PANTHER" id="PTHR30204">
    <property type="entry name" value="REDOX-CYCLING DRUG-SENSING TRANSCRIPTIONAL ACTIVATOR SOXR"/>
    <property type="match status" value="1"/>
</dbReference>
<dbReference type="PATRIC" id="fig|1306953.7.peg.1635"/>
<feature type="domain" description="HTH merR-type" evidence="4">
    <location>
        <begin position="1"/>
        <end position="70"/>
    </location>
</feature>
<reference evidence="5" key="1">
    <citation type="submission" date="2015-02" db="EMBL/GenBank/DDBJ databases">
        <authorList>
            <person name="Chooi Y.-H."/>
        </authorList>
    </citation>
    <scope>NUCLEOTIDE SEQUENCE [LARGE SCALE GENOMIC DNA]</scope>
    <source>
        <strain evidence="5">LAMA 915</strain>
    </source>
</reference>
<evidence type="ECO:0000313" key="6">
    <source>
        <dbReference type="Proteomes" id="UP000037446"/>
    </source>
</evidence>
<dbReference type="Pfam" id="PF00376">
    <property type="entry name" value="MerR"/>
    <property type="match status" value="1"/>
</dbReference>
<name>A0A0L1KAM0_9SPHN</name>
<dbReference type="CDD" id="cd04785">
    <property type="entry name" value="HTH_CadR-PbrR-like"/>
    <property type="match status" value="1"/>
</dbReference>
<evidence type="ECO:0000256" key="1">
    <source>
        <dbReference type="ARBA" id="ARBA00023015"/>
    </source>
</evidence>
<proteinExistence type="predicted"/>
<dbReference type="EMBL" id="JYNE01000028">
    <property type="protein sequence ID" value="KNH00966.1"/>
    <property type="molecule type" value="Genomic_DNA"/>
</dbReference>
<accession>A0A0L1KAM0</accession>
<dbReference type="Gene3D" id="1.10.1660.10">
    <property type="match status" value="1"/>
</dbReference>
<evidence type="ECO:0000259" key="4">
    <source>
        <dbReference type="PROSITE" id="PS50937"/>
    </source>
</evidence>
<dbReference type="InterPro" id="IPR015358">
    <property type="entry name" value="Tscrpt_reg_MerR_DNA-bd"/>
</dbReference>